<dbReference type="SUPFAM" id="SSF56112">
    <property type="entry name" value="Protein kinase-like (PK-like)"/>
    <property type="match status" value="1"/>
</dbReference>
<dbReference type="Proteomes" id="UP000292702">
    <property type="component" value="Unassembled WGS sequence"/>
</dbReference>
<keyword evidence="2" id="KW-1185">Reference proteome</keyword>
<dbReference type="AlphaFoldDB" id="A0A4R0S1X4"/>
<evidence type="ECO:0000313" key="1">
    <source>
        <dbReference type="EMBL" id="TCD70244.1"/>
    </source>
</evidence>
<protein>
    <recommendedName>
        <fullName evidence="3">Protein kinase domain-containing protein</fullName>
    </recommendedName>
</protein>
<reference evidence="1 2" key="1">
    <citation type="submission" date="2018-11" db="EMBL/GenBank/DDBJ databases">
        <title>Genome assembly of Steccherinum ochraceum LE-BIN_3174, the white-rot fungus of the Steccherinaceae family (The Residual Polyporoid clade, Polyporales, Basidiomycota).</title>
        <authorList>
            <person name="Fedorova T.V."/>
            <person name="Glazunova O.A."/>
            <person name="Landesman E.O."/>
            <person name="Moiseenko K.V."/>
            <person name="Psurtseva N.V."/>
            <person name="Savinova O.S."/>
            <person name="Shakhova N.V."/>
            <person name="Tyazhelova T.V."/>
            <person name="Vasina D.V."/>
        </authorList>
    </citation>
    <scope>NUCLEOTIDE SEQUENCE [LARGE SCALE GENOMIC DNA]</scope>
    <source>
        <strain evidence="1 2">LE-BIN_3174</strain>
    </source>
</reference>
<gene>
    <name evidence="1" type="ORF">EIP91_004145</name>
</gene>
<dbReference type="EMBL" id="RWJN01000024">
    <property type="protein sequence ID" value="TCD70244.1"/>
    <property type="molecule type" value="Genomic_DNA"/>
</dbReference>
<organism evidence="1 2">
    <name type="scientific">Steccherinum ochraceum</name>
    <dbReference type="NCBI Taxonomy" id="92696"/>
    <lineage>
        <taxon>Eukaryota</taxon>
        <taxon>Fungi</taxon>
        <taxon>Dikarya</taxon>
        <taxon>Basidiomycota</taxon>
        <taxon>Agaricomycotina</taxon>
        <taxon>Agaricomycetes</taxon>
        <taxon>Polyporales</taxon>
        <taxon>Steccherinaceae</taxon>
        <taxon>Steccherinum</taxon>
    </lineage>
</organism>
<comment type="caution">
    <text evidence="1">The sequence shown here is derived from an EMBL/GenBank/DDBJ whole genome shotgun (WGS) entry which is preliminary data.</text>
</comment>
<sequence>MNSGHSLVVEVVKPFLPFTTSQACLVRQKDDSMIPGLFVVKFYDPAFEQRKYPLSRNPVPYSRFAEDTAARLRTQDLNMGGSEKADEEEQRYTHLDPYSDMDLLPSADNLPGCEEYFFWKSLLRYRTERTAYHKLQDLLGTAVPRCFGWGRLELESRPIAPRFMALEYIHDVIPLIYFKAIPMALSTAIRAAHEKIVALGVIQWDFQERHILVKRDGIGVVFLDYGESWLREEEDDEAWKAVCYRSAEWMWINRVLGNPSNPAKPGNHPGTMDLREFEKAF</sequence>
<accession>A0A4R0S1X4</accession>
<proteinExistence type="predicted"/>
<dbReference type="STRING" id="92696.A0A4R0S1X4"/>
<name>A0A4R0S1X4_9APHY</name>
<evidence type="ECO:0008006" key="3">
    <source>
        <dbReference type="Google" id="ProtNLM"/>
    </source>
</evidence>
<dbReference type="InterPro" id="IPR011009">
    <property type="entry name" value="Kinase-like_dom_sf"/>
</dbReference>
<feature type="non-terminal residue" evidence="1">
    <location>
        <position position="281"/>
    </location>
</feature>
<evidence type="ECO:0000313" key="2">
    <source>
        <dbReference type="Proteomes" id="UP000292702"/>
    </source>
</evidence>
<dbReference type="OrthoDB" id="2734608at2759"/>